<comment type="subcellular location">
    <subcellularLocation>
        <location evidence="1">Cell membrane</location>
        <topology evidence="1">Multi-pass membrane protein</topology>
    </subcellularLocation>
</comment>
<feature type="transmembrane region" description="Helical" evidence="9">
    <location>
        <begin position="74"/>
        <end position="93"/>
    </location>
</feature>
<dbReference type="Proteomes" id="UP000191153">
    <property type="component" value="Unassembled WGS sequence"/>
</dbReference>
<keyword evidence="3 8" id="KW-1003">Cell membrane</keyword>
<feature type="transmembrane region" description="Helical" evidence="9">
    <location>
        <begin position="160"/>
        <end position="179"/>
    </location>
</feature>
<dbReference type="InterPro" id="IPR051088">
    <property type="entry name" value="PTS_Sugar-EIIC/EIIB"/>
</dbReference>
<organism evidence="11 12">
    <name type="scientific">Cetobacterium ceti</name>
    <dbReference type="NCBI Taxonomy" id="180163"/>
    <lineage>
        <taxon>Bacteria</taxon>
        <taxon>Fusobacteriati</taxon>
        <taxon>Fusobacteriota</taxon>
        <taxon>Fusobacteriia</taxon>
        <taxon>Fusobacteriales</taxon>
        <taxon>Fusobacteriaceae</taxon>
        <taxon>Cetobacterium</taxon>
    </lineage>
</organism>
<evidence type="ECO:0000256" key="5">
    <source>
        <dbReference type="ARBA" id="ARBA00022692"/>
    </source>
</evidence>
<feature type="transmembrane region" description="Helical" evidence="9">
    <location>
        <begin position="199"/>
        <end position="219"/>
    </location>
</feature>
<keyword evidence="2 8" id="KW-0813">Transport</keyword>
<name>A0A1T4NE87_9FUSO</name>
<evidence type="ECO:0000256" key="9">
    <source>
        <dbReference type="SAM" id="Phobius"/>
    </source>
</evidence>
<keyword evidence="7 8" id="KW-0472">Membrane</keyword>
<keyword evidence="6 9" id="KW-1133">Transmembrane helix</keyword>
<evidence type="ECO:0000256" key="3">
    <source>
        <dbReference type="ARBA" id="ARBA00022475"/>
    </source>
</evidence>
<accession>A0A1T4NE87</accession>
<evidence type="ECO:0000256" key="4">
    <source>
        <dbReference type="ARBA" id="ARBA00022597"/>
    </source>
</evidence>
<feature type="transmembrane region" description="Helical" evidence="9">
    <location>
        <begin position="239"/>
        <end position="261"/>
    </location>
</feature>
<sequence length="441" mass="48200">MEKFMNLIEQKLMPVAAKIGQNRYLNSIKDGFVYTMPFLIIGSFILLIVNLPFTDPNTVLYMEWYAKLMASYKAALVQPFYVSMGVMSLFVAYGIGMSLANHYKLNGVTGGFLSLYAFMLTSAKLDWLPVGQAEGAAKLFLIPQGGWMPVMDARYLDAKGLFTAIIGGIIAIEIFRILVQKKFVIKLPDSVPPAIAKSFELLIPIVVVTILFHAFSIFVQSKLSLMIPELIMKGFAPLLHMSDSLPSVLLIIMVTHILWFAGLHGTNIVIAIVNAISLSNLAANQAALQAGQTLPKIFAGGFLDAYVYIGGAGATLGLAMAMVRSKNEHIKSIGKLSIIPSIFNINEPIMFGSPIVMNPLLLIPFIGIPMLNATIAWIATKYGIVEKVVSLVPWTTPGPIGALLSTNFSLTAFLLSFALVFLSFIIYTPFLRVYEKSLGEE</sequence>
<gene>
    <name evidence="11" type="ORF">SAMN02745174_01521</name>
</gene>
<protein>
    <recommendedName>
        <fullName evidence="8">Permease IIC component</fullName>
    </recommendedName>
</protein>
<evidence type="ECO:0000313" key="11">
    <source>
        <dbReference type="EMBL" id="SJZ77569.1"/>
    </source>
</evidence>
<reference evidence="11 12" key="1">
    <citation type="submission" date="2017-02" db="EMBL/GenBank/DDBJ databases">
        <authorList>
            <person name="Peterson S.W."/>
        </authorList>
    </citation>
    <scope>NUCLEOTIDE SEQUENCE [LARGE SCALE GENOMIC DNA]</scope>
    <source>
        <strain evidence="11 12">ATCC 700028</strain>
    </source>
</reference>
<dbReference type="GO" id="GO:0009401">
    <property type="term" value="P:phosphoenolpyruvate-dependent sugar phosphotransferase system"/>
    <property type="evidence" value="ECO:0007669"/>
    <property type="project" value="InterPro"/>
</dbReference>
<evidence type="ECO:0000256" key="6">
    <source>
        <dbReference type="ARBA" id="ARBA00022989"/>
    </source>
</evidence>
<proteinExistence type="predicted"/>
<feature type="transmembrane region" description="Helical" evidence="9">
    <location>
        <begin position="305"/>
        <end position="323"/>
    </location>
</feature>
<keyword evidence="12" id="KW-1185">Reference proteome</keyword>
<evidence type="ECO:0000313" key="12">
    <source>
        <dbReference type="Proteomes" id="UP000191153"/>
    </source>
</evidence>
<feature type="transmembrane region" description="Helical" evidence="9">
    <location>
        <begin position="105"/>
        <end position="123"/>
    </location>
</feature>
<evidence type="ECO:0000256" key="2">
    <source>
        <dbReference type="ARBA" id="ARBA00022448"/>
    </source>
</evidence>
<evidence type="ECO:0000256" key="8">
    <source>
        <dbReference type="PIRNR" id="PIRNR006351"/>
    </source>
</evidence>
<dbReference type="Pfam" id="PF02378">
    <property type="entry name" value="PTS_EIIC"/>
    <property type="match status" value="1"/>
</dbReference>
<dbReference type="PANTHER" id="PTHR33989">
    <property type="match status" value="1"/>
</dbReference>
<comment type="function">
    <text evidence="8">The phosphoenolpyruvate-dependent sugar phosphotransferase system (PTS), a major carbohydrate active -transport system, catalyzes the phosphorylation of incoming sugar substrates concomitant with their translocation across the cell membrane.</text>
</comment>
<dbReference type="InterPro" id="IPR004501">
    <property type="entry name" value="PTS_EIIC_3"/>
</dbReference>
<evidence type="ECO:0000256" key="1">
    <source>
        <dbReference type="ARBA" id="ARBA00004651"/>
    </source>
</evidence>
<dbReference type="PIRSF" id="PIRSF006351">
    <property type="entry name" value="PTS_EIIC-Cellobiose"/>
    <property type="match status" value="1"/>
</dbReference>
<feature type="transmembrane region" description="Helical" evidence="9">
    <location>
        <begin position="32"/>
        <end position="54"/>
    </location>
</feature>
<dbReference type="InterPro" id="IPR004796">
    <property type="entry name" value="PTS_IIC_cello"/>
</dbReference>
<dbReference type="NCBIfam" id="TIGR00410">
    <property type="entry name" value="lacE"/>
    <property type="match status" value="1"/>
</dbReference>
<dbReference type="PROSITE" id="PS51105">
    <property type="entry name" value="PTS_EIIC_TYPE_3"/>
    <property type="match status" value="1"/>
</dbReference>
<keyword evidence="4 8" id="KW-0762">Sugar transport</keyword>
<dbReference type="EMBL" id="FUWX01000010">
    <property type="protein sequence ID" value="SJZ77569.1"/>
    <property type="molecule type" value="Genomic_DNA"/>
</dbReference>
<dbReference type="OrthoDB" id="1550290at2"/>
<dbReference type="AlphaFoldDB" id="A0A1T4NE87"/>
<feature type="transmembrane region" description="Helical" evidence="9">
    <location>
        <begin position="360"/>
        <end position="380"/>
    </location>
</feature>
<dbReference type="STRING" id="180163.SAMN02745174_01521"/>
<feature type="transmembrane region" description="Helical" evidence="9">
    <location>
        <begin position="400"/>
        <end position="427"/>
    </location>
</feature>
<dbReference type="NCBIfam" id="TIGR00359">
    <property type="entry name" value="cello_pts_IIC"/>
    <property type="match status" value="1"/>
</dbReference>
<dbReference type="RefSeq" id="WP_078694007.1">
    <property type="nucleotide sequence ID" value="NZ_FUWX01000010.1"/>
</dbReference>
<keyword evidence="5 9" id="KW-0812">Transmembrane</keyword>
<evidence type="ECO:0000256" key="7">
    <source>
        <dbReference type="ARBA" id="ARBA00023136"/>
    </source>
</evidence>
<evidence type="ECO:0000259" key="10">
    <source>
        <dbReference type="PROSITE" id="PS51105"/>
    </source>
</evidence>
<feature type="transmembrane region" description="Helical" evidence="9">
    <location>
        <begin position="268"/>
        <end position="285"/>
    </location>
</feature>
<dbReference type="GO" id="GO:0005886">
    <property type="term" value="C:plasma membrane"/>
    <property type="evidence" value="ECO:0007669"/>
    <property type="project" value="UniProtKB-SubCell"/>
</dbReference>
<dbReference type="InterPro" id="IPR003352">
    <property type="entry name" value="PTS_EIIC"/>
</dbReference>
<feature type="domain" description="PTS EIIC type-3" evidence="10">
    <location>
        <begin position="8"/>
        <end position="430"/>
    </location>
</feature>
<dbReference type="PANTHER" id="PTHR33989:SF4">
    <property type="entry name" value="PTS SYSTEM N,N'-DIACETYLCHITOBIOSE-SPECIFIC EIIC COMPONENT"/>
    <property type="match status" value="1"/>
</dbReference>
<dbReference type="GO" id="GO:0008982">
    <property type="term" value="F:protein-N(PI)-phosphohistidine-sugar phosphotransferase activity"/>
    <property type="evidence" value="ECO:0007669"/>
    <property type="project" value="UniProtKB-UniRule"/>
</dbReference>